<feature type="region of interest" description="Disordered" evidence="1">
    <location>
        <begin position="26"/>
        <end position="57"/>
    </location>
</feature>
<evidence type="ECO:0000313" key="3">
    <source>
        <dbReference type="Proteomes" id="UP000002729"/>
    </source>
</evidence>
<gene>
    <name evidence="2" type="ORF">AURANDRAFT_64522</name>
</gene>
<reference evidence="2 3" key="1">
    <citation type="journal article" date="2011" name="Proc. Natl. Acad. Sci. U.S.A.">
        <title>Niche of harmful alga Aureococcus anophagefferens revealed through ecogenomics.</title>
        <authorList>
            <person name="Gobler C.J."/>
            <person name="Berry D.L."/>
            <person name="Dyhrman S.T."/>
            <person name="Wilhelm S.W."/>
            <person name="Salamov A."/>
            <person name="Lobanov A.V."/>
            <person name="Zhang Y."/>
            <person name="Collier J.L."/>
            <person name="Wurch L.L."/>
            <person name="Kustka A.B."/>
            <person name="Dill B.D."/>
            <person name="Shah M."/>
            <person name="VerBerkmoes N.C."/>
            <person name="Kuo A."/>
            <person name="Terry A."/>
            <person name="Pangilinan J."/>
            <person name="Lindquist E.A."/>
            <person name="Lucas S."/>
            <person name="Paulsen I.T."/>
            <person name="Hattenrath-Lehmann T.K."/>
            <person name="Talmage S.C."/>
            <person name="Walker E.A."/>
            <person name="Koch F."/>
            <person name="Burson A.M."/>
            <person name="Marcoval M.A."/>
            <person name="Tang Y.Z."/>
            <person name="Lecleir G.R."/>
            <person name="Coyne K.J."/>
            <person name="Berg G.M."/>
            <person name="Bertrand E.M."/>
            <person name="Saito M.A."/>
            <person name="Gladyshev V.N."/>
            <person name="Grigoriev I.V."/>
        </authorList>
    </citation>
    <scope>NUCLEOTIDE SEQUENCE [LARGE SCALE GENOMIC DNA]</scope>
    <source>
        <strain evidence="3">CCMP 1984</strain>
    </source>
</reference>
<sequence length="1030" mass="106954">MTEPPPMTDTAKKRLAVLEKLKSVDDATKQEREAQLSLRRKLTKAREEARARSRRAADLDREWRCAQIAARRLELERAQKKLDDVDDARRRARLALELLTEPKDGEARAYRTEAREREDAAREAGRASSLAAGEARRRALRGERAALEGERDALALRRRAVDAKGRLSRARLVEAELKAGDAGDDDAREALERLVLGPSSALPTLPTLSTPSAADDDVEQAMFADVVEGDFTPRVDDVAAPPYPAAAAETMAERPATPDGGDVLREAEGWLAGSTTETLDALARDVEASGEEVAWAAGGPWDPLTPAAVSRVAKADAAALAAAKDAAAAKARDLDRLEAYDAIFDRGRAGEWASRGGVLELAARDAADDVADEAVREALYQVAGESAAARDASAKLVAHALLGGGDDDDDFDALVAAKRQLAARDAGGPKVPFGEFTAALDQNLKPARLAAPAPRLADQDGDMQVEQEALRRCWARGPGRRSARLEVPAGDVVSAVDAARLADRAGLPTDVVVVALGTAAGGVGVAAAPCGGGGRTDDEEERLPEDGGAASWAFDGAATAGAVMATTRFPAPIADVALDAAGRRAVSVDAAGVVCVWLVEVTAALSVNSVSLETLLDERALRGRAPADVWPDVFPVAARVDDGGRAPGALDDDDAWARRDDAPRLWISTRGGPLARWQCVLPPPPPPPEKPKKGWFGSSKKKAAPAPPEPVPTDRGVLVGALRFHESPPSRHAYVGARLATVEPAGTLALWDPRPPADDLDWTVQADAWPRAFPAAAAALDGAASAPPTATAAVLFDAAHAADDVRGDACQRCLAATYDVAEDRSLGARGSEARYASGAARLAATRDTKGRLATLVREAPCPVARTVVLDVAPLPDAAGLCVLEHRGADPGDVLAFDDALVAASVAFPAAGPRVVAKATVAYSVPRERAGADPRTCGVAVAGGFLYLRVGAAVLVFGHGVGSPFSPVAVLDVGAAPIRGPGNAAAVAPDAVVAATPRGAVLVAAPAFAPPASHRGSPRAFAGAFFLDDGD</sequence>
<organism evidence="3">
    <name type="scientific">Aureococcus anophagefferens</name>
    <name type="common">Harmful bloom alga</name>
    <dbReference type="NCBI Taxonomy" id="44056"/>
    <lineage>
        <taxon>Eukaryota</taxon>
        <taxon>Sar</taxon>
        <taxon>Stramenopiles</taxon>
        <taxon>Ochrophyta</taxon>
        <taxon>Pelagophyceae</taxon>
        <taxon>Pelagomonadales</taxon>
        <taxon>Pelagomonadaceae</taxon>
        <taxon>Aureococcus</taxon>
    </lineage>
</organism>
<dbReference type="KEGG" id="aaf:AURANDRAFT_64522"/>
<dbReference type="AlphaFoldDB" id="F0YAF8"/>
<accession>F0YAF8</accession>
<dbReference type="InParanoid" id="F0YAF8"/>
<feature type="region of interest" description="Disordered" evidence="1">
    <location>
        <begin position="682"/>
        <end position="713"/>
    </location>
</feature>
<dbReference type="GeneID" id="20224876"/>
<protein>
    <submittedName>
        <fullName evidence="2">Uncharacterized protein</fullName>
    </submittedName>
</protein>
<proteinExistence type="predicted"/>
<dbReference type="EMBL" id="GL833129">
    <property type="protein sequence ID" value="EGB08008.1"/>
    <property type="molecule type" value="Genomic_DNA"/>
</dbReference>
<keyword evidence="3" id="KW-1185">Reference proteome</keyword>
<dbReference type="RefSeq" id="XP_009037370.1">
    <property type="nucleotide sequence ID" value="XM_009039122.1"/>
</dbReference>
<evidence type="ECO:0000256" key="1">
    <source>
        <dbReference type="SAM" id="MobiDB-lite"/>
    </source>
</evidence>
<evidence type="ECO:0000313" key="2">
    <source>
        <dbReference type="EMBL" id="EGB08008.1"/>
    </source>
</evidence>
<feature type="compositionally biased region" description="Basic and acidic residues" evidence="1">
    <location>
        <begin position="107"/>
        <end position="125"/>
    </location>
</feature>
<name>F0YAF8_AURAN</name>
<dbReference type="Proteomes" id="UP000002729">
    <property type="component" value="Unassembled WGS sequence"/>
</dbReference>
<feature type="compositionally biased region" description="Basic and acidic residues" evidence="1">
    <location>
        <begin position="44"/>
        <end position="57"/>
    </location>
</feature>
<feature type="region of interest" description="Disordered" evidence="1">
    <location>
        <begin position="107"/>
        <end position="135"/>
    </location>
</feature>